<dbReference type="Proteomes" id="UP000030428">
    <property type="component" value="Unassembled WGS sequence"/>
</dbReference>
<sequence>MAKKKKIPKEPIHKEIEKITIRANPKEIKILSLVAPEIKEHSSALKQKPYVALKYYKSDWQCFSEWESQELKEFSSFVELLQSYTWEQVYNTGNKKSKHGIAYTKYEISDIKSERFKGILEEVKQEISEDINFFELRVNQKKLRVHGFQSQSVFFLVALDRNHEVFPE</sequence>
<keyword evidence="2" id="KW-1185">Reference proteome</keyword>
<name>A0A0A6RM83_9GAMM</name>
<reference evidence="1 2" key="1">
    <citation type="journal article" date="2016" name="Front. Microbiol.">
        <title>Single-Cell (Meta-)Genomics of a Dimorphic Candidatus Thiomargarita nelsonii Reveals Genomic Plasticity.</title>
        <authorList>
            <person name="Flood B.E."/>
            <person name="Fliss P."/>
            <person name="Jones D.S."/>
            <person name="Dick G.J."/>
            <person name="Jain S."/>
            <person name="Kaster A.K."/>
            <person name="Winkel M."/>
            <person name="Mussmann M."/>
            <person name="Bailey J."/>
        </authorList>
    </citation>
    <scope>NUCLEOTIDE SEQUENCE [LARGE SCALE GENOMIC DNA]</scope>
    <source>
        <strain evidence="1">Hydrate Ridge</strain>
    </source>
</reference>
<proteinExistence type="predicted"/>
<comment type="caution">
    <text evidence="1">The sequence shown here is derived from an EMBL/GenBank/DDBJ whole genome shotgun (WGS) entry which is preliminary data.</text>
</comment>
<gene>
    <name evidence="1" type="ORF">PN36_15560</name>
</gene>
<dbReference type="EMBL" id="JSZA02000056">
    <property type="protein sequence ID" value="KHD04921.1"/>
    <property type="molecule type" value="Genomic_DNA"/>
</dbReference>
<evidence type="ECO:0000313" key="1">
    <source>
        <dbReference type="EMBL" id="KHD04921.1"/>
    </source>
</evidence>
<organism evidence="1 2">
    <name type="scientific">Candidatus Thiomargarita nelsonii</name>
    <dbReference type="NCBI Taxonomy" id="1003181"/>
    <lineage>
        <taxon>Bacteria</taxon>
        <taxon>Pseudomonadati</taxon>
        <taxon>Pseudomonadota</taxon>
        <taxon>Gammaproteobacteria</taxon>
        <taxon>Thiotrichales</taxon>
        <taxon>Thiotrichaceae</taxon>
        <taxon>Thiomargarita</taxon>
    </lineage>
</organism>
<dbReference type="AlphaFoldDB" id="A0A0A6RM83"/>
<protein>
    <submittedName>
        <fullName evidence="1">Uncharacterized protein</fullName>
    </submittedName>
</protein>
<evidence type="ECO:0000313" key="2">
    <source>
        <dbReference type="Proteomes" id="UP000030428"/>
    </source>
</evidence>
<accession>A0A0A6RM83</accession>